<feature type="compositionally biased region" description="Low complexity" evidence="13">
    <location>
        <begin position="628"/>
        <end position="642"/>
    </location>
</feature>
<feature type="region of interest" description="Disordered" evidence="13">
    <location>
        <begin position="456"/>
        <end position="609"/>
    </location>
</feature>
<dbReference type="SMART" id="SM00479">
    <property type="entry name" value="EXOIII"/>
    <property type="match status" value="1"/>
</dbReference>
<evidence type="ECO:0000256" key="6">
    <source>
        <dbReference type="ARBA" id="ARBA00022833"/>
    </source>
</evidence>
<dbReference type="PROSITE" id="PS51999">
    <property type="entry name" value="ZF_GRF"/>
    <property type="match status" value="1"/>
</dbReference>
<dbReference type="Pfam" id="PF06839">
    <property type="entry name" value="Zn_ribbon_GRF"/>
    <property type="match status" value="1"/>
</dbReference>
<evidence type="ECO:0000256" key="9">
    <source>
        <dbReference type="ARBA" id="ARBA00038042"/>
    </source>
</evidence>
<proteinExistence type="inferred from homology"/>
<gene>
    <name evidence="15" type="primary">LOC112241684</name>
</gene>
<comment type="similarity">
    <text evidence="9">Belongs to the ERI2 family.</text>
</comment>
<protein>
    <recommendedName>
        <fullName evidence="10">ERI1 exoribonuclease 2</fullName>
    </recommendedName>
    <alternativeName>
        <fullName evidence="11">Exonuclease domain-containing protein 1</fullName>
    </alternativeName>
</protein>
<dbReference type="InterPro" id="IPR051274">
    <property type="entry name" value="3-5_Exoribonuclease"/>
</dbReference>
<evidence type="ECO:0000256" key="4">
    <source>
        <dbReference type="ARBA" id="ARBA00022771"/>
    </source>
</evidence>
<dbReference type="Ensembl" id="ENSOTST00005181752.1">
    <property type="protein sequence ID" value="ENSOTSP00005123578.1"/>
    <property type="gene ID" value="ENSOTSG00005075272.1"/>
</dbReference>
<evidence type="ECO:0000313" key="15">
    <source>
        <dbReference type="Ensembl" id="ENSOTSP00005123578.1"/>
    </source>
</evidence>
<feature type="compositionally biased region" description="Polar residues" evidence="13">
    <location>
        <begin position="734"/>
        <end position="755"/>
    </location>
</feature>
<feature type="compositionally biased region" description="Polar residues" evidence="13">
    <location>
        <begin position="306"/>
        <end position="321"/>
    </location>
</feature>
<feature type="compositionally biased region" description="Basic and acidic residues" evidence="13">
    <location>
        <begin position="286"/>
        <end position="302"/>
    </location>
</feature>
<name>A0AAZ3Q505_ONCTS</name>
<evidence type="ECO:0000313" key="16">
    <source>
        <dbReference type="Proteomes" id="UP000694402"/>
    </source>
</evidence>
<reference evidence="15" key="2">
    <citation type="submission" date="2025-08" db="UniProtKB">
        <authorList>
            <consortium name="Ensembl"/>
        </authorList>
    </citation>
    <scope>IDENTIFICATION</scope>
</reference>
<evidence type="ECO:0000256" key="13">
    <source>
        <dbReference type="SAM" id="MobiDB-lite"/>
    </source>
</evidence>
<evidence type="ECO:0000259" key="14">
    <source>
        <dbReference type="PROSITE" id="PS51999"/>
    </source>
</evidence>
<dbReference type="Pfam" id="PF00929">
    <property type="entry name" value="RNase_T"/>
    <property type="match status" value="1"/>
</dbReference>
<feature type="compositionally biased region" description="Polar residues" evidence="13">
    <location>
        <begin position="652"/>
        <end position="685"/>
    </location>
</feature>
<reference evidence="16" key="1">
    <citation type="journal article" date="2018" name="PLoS ONE">
        <title>Chinook salmon (Oncorhynchus tshawytscha) genome and transcriptome.</title>
        <authorList>
            <person name="Christensen K.A."/>
            <person name="Leong J.S."/>
            <person name="Sakhrani D."/>
            <person name="Biagi C.A."/>
            <person name="Minkley D.R."/>
            <person name="Withler R.E."/>
            <person name="Rondeau E.B."/>
            <person name="Koop B.F."/>
            <person name="Devlin R.H."/>
        </authorList>
    </citation>
    <scope>NUCLEOTIDE SEQUENCE [LARGE SCALE GENOMIC DNA]</scope>
</reference>
<keyword evidence="6" id="KW-0862">Zinc</keyword>
<evidence type="ECO:0000256" key="12">
    <source>
        <dbReference type="PROSITE-ProRule" id="PRU01343"/>
    </source>
</evidence>
<dbReference type="GeneTree" id="ENSGT00530000063205"/>
<feature type="compositionally biased region" description="Polar residues" evidence="13">
    <location>
        <begin position="496"/>
        <end position="527"/>
    </location>
</feature>
<keyword evidence="5" id="KW-0378">Hydrolase</keyword>
<reference evidence="15" key="3">
    <citation type="submission" date="2025-09" db="UniProtKB">
        <authorList>
            <consortium name="Ensembl"/>
        </authorList>
    </citation>
    <scope>IDENTIFICATION</scope>
</reference>
<dbReference type="InterPro" id="IPR047201">
    <property type="entry name" value="ERI-1_3'hExo-like"/>
</dbReference>
<evidence type="ECO:0000256" key="5">
    <source>
        <dbReference type="ARBA" id="ARBA00022801"/>
    </source>
</evidence>
<keyword evidence="3" id="KW-0479">Metal-binding</keyword>
<feature type="region of interest" description="Disordered" evidence="13">
    <location>
        <begin position="253"/>
        <end position="321"/>
    </location>
</feature>
<keyword evidence="7" id="KW-0269">Exonuclease</keyword>
<dbReference type="PANTHER" id="PTHR23044">
    <property type="entry name" value="3'-5' EXONUCLEASE ERI1-RELATED"/>
    <property type="match status" value="1"/>
</dbReference>
<evidence type="ECO:0000256" key="2">
    <source>
        <dbReference type="ARBA" id="ARBA00022722"/>
    </source>
</evidence>
<dbReference type="CDD" id="cd06133">
    <property type="entry name" value="ERI-1_3'hExo_like"/>
    <property type="match status" value="1"/>
</dbReference>
<feature type="compositionally biased region" description="Low complexity" evidence="13">
    <location>
        <begin position="581"/>
        <end position="590"/>
    </location>
</feature>
<evidence type="ECO:0000256" key="11">
    <source>
        <dbReference type="ARBA" id="ARBA00083876"/>
    </source>
</evidence>
<keyword evidence="16" id="KW-1185">Reference proteome</keyword>
<feature type="compositionally biased region" description="Low complexity" evidence="13">
    <location>
        <begin position="564"/>
        <end position="573"/>
    </location>
</feature>
<dbReference type="GO" id="GO:0008270">
    <property type="term" value="F:zinc ion binding"/>
    <property type="evidence" value="ECO:0007669"/>
    <property type="project" value="UniProtKB-KW"/>
</dbReference>
<sequence>MSTKKLAKQLGFVRKRSRSSTGQKKPLTSNQIFPYLIVIDFESTCWRERNSYGQEIIEFPAVLLNTSTGEVESEFHTYVQPQEHPILSEFCTELTGITQQQVEAGVPLHICLSRFSRWLQTLEHQRGVVFPRDQRAPVAEHRPCAFVTWSDWDLGVCLLYECKRKQLYRPAVLNSWIDLRATYRLFYNRKPKGLNGALQDLGIQFSGREHSGLDDARNTAHLAWRMMRDGCLMKITRSLERAPLKTKPLFGYGNVPGDGCPGNKRDNKTTIKNPSKTTESGGGGHLENRPNSKPVVETRPKPSDNMVPNTEVNSNLTTEPVQYQSIVSPKTLLNGLTTPMCGGGGSSRTGRIGTIRSVSSPMTFNIPSPHHYINSLVLVSTTVNCITHLPQPDPTLDPETGSMEEEVPISCASYDDVVLEEDWDVTVGDEASVADVYTENQRFEVDDTSVYGRTLLCPSPVHSNPGRGPTNSRPRSNTTNKPCQHLTSLVHKTDTRTSSSNLVSLKAGTTRTYNTSAPNSLSTSSFVTPRPVTPGSNLSDTRSRLNTETSNSFVIDKNNKNESRASSSSAKAATTRIYNASGSNSSCSFSFDEPRPVTHDSNRSATRSRLQTATWNNSFVIYKDKPRASNTTSTSNTSTASNHSFVKPRPGLQNSNLHATRSRPLTTNNPGNSFTPMSSTTNLPNPTRPKAVTTSSDSNLSASQTPNGSASNHSFVKPRPGLQNTNLHAARSRPLTTNNPGNSFTPMSSTTNLPNPTRPKAVTTSSDSNLSASQTPNGSASNLSFAGPGHVVHNHNPSTSRSRLHAETPNASFTIHKYSSCLASVSRPSVGGSFSVLSSSVNRSSLPPTRSTKITAPLCDCGRRAKRLTVCNGGPNQGRAFYCCTVRKHGPGGTRKGCELFKWESALLQAKSPASAANSIALRFGLNSSVVRPPVVV</sequence>
<feature type="compositionally biased region" description="Polar residues" evidence="13">
    <location>
        <begin position="534"/>
        <end position="553"/>
    </location>
</feature>
<feature type="compositionally biased region" description="Polar residues" evidence="13">
    <location>
        <begin position="762"/>
        <end position="784"/>
    </location>
</feature>
<evidence type="ECO:0000256" key="8">
    <source>
        <dbReference type="ARBA" id="ARBA00022842"/>
    </source>
</evidence>
<keyword evidence="2" id="KW-0540">Nuclease</keyword>
<dbReference type="AlphaFoldDB" id="A0AAZ3Q505"/>
<dbReference type="InterPro" id="IPR013520">
    <property type="entry name" value="Ribonucl_H"/>
</dbReference>
<keyword evidence="8" id="KW-0460">Magnesium</keyword>
<dbReference type="GO" id="GO:0000175">
    <property type="term" value="F:3'-5'-RNA exonuclease activity"/>
    <property type="evidence" value="ECO:0007669"/>
    <property type="project" value="InterPro"/>
</dbReference>
<accession>A0AAZ3Q505</accession>
<dbReference type="Proteomes" id="UP000694402">
    <property type="component" value="Unassembled WGS sequence"/>
</dbReference>
<evidence type="ECO:0000256" key="3">
    <source>
        <dbReference type="ARBA" id="ARBA00022723"/>
    </source>
</evidence>
<feature type="compositionally biased region" description="Polar residues" evidence="13">
    <location>
        <begin position="692"/>
        <end position="714"/>
    </location>
</feature>
<evidence type="ECO:0000256" key="7">
    <source>
        <dbReference type="ARBA" id="ARBA00022839"/>
    </source>
</evidence>
<dbReference type="FunFam" id="3.30.420.10:FF:000062">
    <property type="entry name" value="ERI1 exoribonuclease 2 isoform X1"/>
    <property type="match status" value="1"/>
</dbReference>
<dbReference type="PANTHER" id="PTHR23044:SF61">
    <property type="entry name" value="3'-5' EXORIBONUCLEASE 1-RELATED"/>
    <property type="match status" value="1"/>
</dbReference>
<feature type="compositionally biased region" description="Basic and acidic residues" evidence="13">
    <location>
        <begin position="592"/>
        <end position="602"/>
    </location>
</feature>
<evidence type="ECO:0000256" key="1">
    <source>
        <dbReference type="ARBA" id="ARBA00001946"/>
    </source>
</evidence>
<keyword evidence="4 12" id="KW-0863">Zinc-finger</keyword>
<feature type="region of interest" description="Disordered" evidence="13">
    <location>
        <begin position="626"/>
        <end position="805"/>
    </location>
</feature>
<organism evidence="15 16">
    <name type="scientific">Oncorhynchus tshawytscha</name>
    <name type="common">Chinook salmon</name>
    <name type="synonym">Salmo tshawytscha</name>
    <dbReference type="NCBI Taxonomy" id="74940"/>
    <lineage>
        <taxon>Eukaryota</taxon>
        <taxon>Metazoa</taxon>
        <taxon>Chordata</taxon>
        <taxon>Craniata</taxon>
        <taxon>Vertebrata</taxon>
        <taxon>Euteleostomi</taxon>
        <taxon>Actinopterygii</taxon>
        <taxon>Neopterygii</taxon>
        <taxon>Teleostei</taxon>
        <taxon>Protacanthopterygii</taxon>
        <taxon>Salmoniformes</taxon>
        <taxon>Salmonidae</taxon>
        <taxon>Salmoninae</taxon>
        <taxon>Oncorhynchus</taxon>
    </lineage>
</organism>
<comment type="cofactor">
    <cofactor evidence="1">
        <name>Mg(2+)</name>
        <dbReference type="ChEBI" id="CHEBI:18420"/>
    </cofactor>
</comment>
<feature type="domain" description="GRF-type" evidence="14">
    <location>
        <begin position="859"/>
        <end position="907"/>
    </location>
</feature>
<evidence type="ECO:0000256" key="10">
    <source>
        <dbReference type="ARBA" id="ARBA00068097"/>
    </source>
</evidence>
<dbReference type="InterPro" id="IPR010666">
    <property type="entry name" value="Znf_GRF"/>
</dbReference>
<feature type="compositionally biased region" description="Polar residues" evidence="13">
    <location>
        <begin position="469"/>
        <end position="487"/>
    </location>
</feature>
<feature type="compositionally biased region" description="Polar residues" evidence="13">
    <location>
        <begin position="270"/>
        <end position="279"/>
    </location>
</feature>